<keyword evidence="4" id="KW-0378">Hydrolase</keyword>
<dbReference type="InterPro" id="IPR021860">
    <property type="entry name" value="Peptidase_S12_Pab87-rel_C"/>
</dbReference>
<dbReference type="Pfam" id="PF11954">
    <property type="entry name" value="DUF3471"/>
    <property type="match status" value="1"/>
</dbReference>
<dbReference type="PANTHER" id="PTHR46825:SF15">
    <property type="entry name" value="BETA-LACTAMASE-RELATED DOMAIN-CONTAINING PROTEIN"/>
    <property type="match status" value="1"/>
</dbReference>
<accession>A0A9X2FSB7</accession>
<feature type="domain" description="Peptidase S12 Pab87-related C-terminal" evidence="3">
    <location>
        <begin position="407"/>
        <end position="512"/>
    </location>
</feature>
<dbReference type="Gene3D" id="3.40.710.10">
    <property type="entry name" value="DD-peptidase/beta-lactamase superfamily"/>
    <property type="match status" value="1"/>
</dbReference>
<keyword evidence="5" id="KW-1185">Reference proteome</keyword>
<dbReference type="PANTHER" id="PTHR46825">
    <property type="entry name" value="D-ALANYL-D-ALANINE-CARBOXYPEPTIDASE/ENDOPEPTIDASE AMPH"/>
    <property type="match status" value="1"/>
</dbReference>
<keyword evidence="1" id="KW-0732">Signal</keyword>
<gene>
    <name evidence="4" type="ORF">NJR55_01870</name>
</gene>
<dbReference type="InterPro" id="IPR001466">
    <property type="entry name" value="Beta-lactam-related"/>
</dbReference>
<feature type="signal peptide" evidence="1">
    <location>
        <begin position="1"/>
        <end position="25"/>
    </location>
</feature>
<dbReference type="SUPFAM" id="SSF56601">
    <property type="entry name" value="beta-lactamase/transpeptidase-like"/>
    <property type="match status" value="1"/>
</dbReference>
<feature type="domain" description="Beta-lactamase-related" evidence="2">
    <location>
        <begin position="32"/>
        <end position="362"/>
    </location>
</feature>
<evidence type="ECO:0000313" key="5">
    <source>
        <dbReference type="Proteomes" id="UP001139474"/>
    </source>
</evidence>
<dbReference type="Pfam" id="PF00144">
    <property type="entry name" value="Beta-lactamase"/>
    <property type="match status" value="1"/>
</dbReference>
<dbReference type="AlphaFoldDB" id="A0A9X2FSB7"/>
<feature type="chain" id="PRO_5040742473" evidence="1">
    <location>
        <begin position="26"/>
        <end position="519"/>
    </location>
</feature>
<protein>
    <submittedName>
        <fullName evidence="4">Serine hydrolase</fullName>
    </submittedName>
</protein>
<reference evidence="4" key="1">
    <citation type="submission" date="2022-06" db="EMBL/GenBank/DDBJ databases">
        <title>Idiomarina rhizosphaerae M1R2S28.</title>
        <authorList>
            <person name="Sun J.-Q."/>
            <person name="Li L.-F."/>
        </authorList>
    </citation>
    <scope>NUCLEOTIDE SEQUENCE</scope>
    <source>
        <strain evidence="4">M1R2S28</strain>
    </source>
</reference>
<dbReference type="EMBL" id="JAMZDE010000001">
    <property type="protein sequence ID" value="MCP1338329.1"/>
    <property type="molecule type" value="Genomic_DNA"/>
</dbReference>
<comment type="caution">
    <text evidence="4">The sequence shown here is derived from an EMBL/GenBank/DDBJ whole genome shotgun (WGS) entry which is preliminary data.</text>
</comment>
<name>A0A9X2FSB7_9GAMM</name>
<evidence type="ECO:0000259" key="3">
    <source>
        <dbReference type="Pfam" id="PF11954"/>
    </source>
</evidence>
<evidence type="ECO:0000256" key="1">
    <source>
        <dbReference type="SAM" id="SignalP"/>
    </source>
</evidence>
<evidence type="ECO:0000259" key="2">
    <source>
        <dbReference type="Pfam" id="PF00144"/>
    </source>
</evidence>
<dbReference type="InterPro" id="IPR012338">
    <property type="entry name" value="Beta-lactam/transpept-like"/>
</dbReference>
<dbReference type="Gene3D" id="2.40.128.600">
    <property type="match status" value="1"/>
</dbReference>
<dbReference type="GO" id="GO:0016787">
    <property type="term" value="F:hydrolase activity"/>
    <property type="evidence" value="ECO:0007669"/>
    <property type="project" value="UniProtKB-KW"/>
</dbReference>
<evidence type="ECO:0000313" key="4">
    <source>
        <dbReference type="EMBL" id="MCP1338329.1"/>
    </source>
</evidence>
<proteinExistence type="predicted"/>
<sequence>MKPLFKVLSSVSLGITLLASAPVWAQSADSIRNTAEETLEAFNIPGLAVVAVKDGEVILAEGFGVRDIDSGALVNANTLFGIASNTKAFTAAAMATLVEQGKLNWDDKVIDYIPEFRLADPAITQSLTIRDILSHRSGLGLGAGDLMIWPNTDKSTSDIIAGLAHVPIEHGLREGFAYNNLMFLTAGEVIHRVTGMPYRDYIEKTFFEPLNMNESVVGFSHIPKSNNNVAVGTIEMNGELHRFPLDFLEDFGAAGATAASVDDLSNWLITQLQGGVSPSGERLFSEASQQAMWQLTTPLSTSPEAAEQGTYFGGYGMGWFVKDYQGVKRVYHSGGILGMLSLTTLIPEKNFGMVVLSNQQAFGGLSAITEEALEDLLNLPDRDWVEEEQQKYQAFMKRKAEFVVEEPEEIRAALPLQSYAGTYNDAWYGEVEISYEQDKLRINFIHTPMLQGTLEHYNDDTFIVRWNEPLLEADAFIDFSVNRNNEVHSATLEAVAAYTDFSFDFHNLNLKKQKPETAD</sequence>
<dbReference type="Proteomes" id="UP001139474">
    <property type="component" value="Unassembled WGS sequence"/>
</dbReference>
<dbReference type="InterPro" id="IPR050491">
    <property type="entry name" value="AmpC-like"/>
</dbReference>
<organism evidence="4 5">
    <name type="scientific">Idiomarina rhizosphaerae</name>
    <dbReference type="NCBI Taxonomy" id="2961572"/>
    <lineage>
        <taxon>Bacteria</taxon>
        <taxon>Pseudomonadati</taxon>
        <taxon>Pseudomonadota</taxon>
        <taxon>Gammaproteobacteria</taxon>
        <taxon>Alteromonadales</taxon>
        <taxon>Idiomarinaceae</taxon>
        <taxon>Idiomarina</taxon>
    </lineage>
</organism>
<dbReference type="RefSeq" id="WP_253617346.1">
    <property type="nucleotide sequence ID" value="NZ_JAMZDE010000001.1"/>
</dbReference>